<feature type="compositionally biased region" description="Basic and acidic residues" evidence="1">
    <location>
        <begin position="25"/>
        <end position="36"/>
    </location>
</feature>
<accession>A0AAV4NR85</accession>
<reference evidence="2 3" key="1">
    <citation type="submission" date="2021-06" db="EMBL/GenBank/DDBJ databases">
        <title>Caerostris extrusa draft genome.</title>
        <authorList>
            <person name="Kono N."/>
            <person name="Arakawa K."/>
        </authorList>
    </citation>
    <scope>NUCLEOTIDE SEQUENCE [LARGE SCALE GENOMIC DNA]</scope>
</reference>
<dbReference type="EMBL" id="BPLR01003532">
    <property type="protein sequence ID" value="GIX85632.1"/>
    <property type="molecule type" value="Genomic_DNA"/>
</dbReference>
<comment type="caution">
    <text evidence="2">The sequence shown here is derived from an EMBL/GenBank/DDBJ whole genome shotgun (WGS) entry which is preliminary data.</text>
</comment>
<evidence type="ECO:0000256" key="1">
    <source>
        <dbReference type="SAM" id="MobiDB-lite"/>
    </source>
</evidence>
<keyword evidence="3" id="KW-1185">Reference proteome</keyword>
<dbReference type="AlphaFoldDB" id="A0AAV4NR85"/>
<feature type="region of interest" description="Disordered" evidence="1">
    <location>
        <begin position="25"/>
        <end position="50"/>
    </location>
</feature>
<evidence type="ECO:0000313" key="3">
    <source>
        <dbReference type="Proteomes" id="UP001054945"/>
    </source>
</evidence>
<sequence length="74" mass="8350">MSTFAPNSLKMLSLQSLSSDEKQLASAKDEVLDGEKPKRKQSQKSDARKPNNLLFDFVNTNFAKVSKIEDYEVI</sequence>
<organism evidence="2 3">
    <name type="scientific">Caerostris extrusa</name>
    <name type="common">Bark spider</name>
    <name type="synonym">Caerostris bankana</name>
    <dbReference type="NCBI Taxonomy" id="172846"/>
    <lineage>
        <taxon>Eukaryota</taxon>
        <taxon>Metazoa</taxon>
        <taxon>Ecdysozoa</taxon>
        <taxon>Arthropoda</taxon>
        <taxon>Chelicerata</taxon>
        <taxon>Arachnida</taxon>
        <taxon>Araneae</taxon>
        <taxon>Araneomorphae</taxon>
        <taxon>Entelegynae</taxon>
        <taxon>Araneoidea</taxon>
        <taxon>Araneidae</taxon>
        <taxon>Caerostris</taxon>
    </lineage>
</organism>
<proteinExistence type="predicted"/>
<dbReference type="Proteomes" id="UP001054945">
    <property type="component" value="Unassembled WGS sequence"/>
</dbReference>
<evidence type="ECO:0000313" key="2">
    <source>
        <dbReference type="EMBL" id="GIX85632.1"/>
    </source>
</evidence>
<name>A0AAV4NR85_CAEEX</name>
<gene>
    <name evidence="2" type="ORF">CEXT_746731</name>
</gene>
<protein>
    <submittedName>
        <fullName evidence="2">Uncharacterized protein</fullName>
    </submittedName>
</protein>